<dbReference type="RefSeq" id="WP_015234330.1">
    <property type="nucleotide sequence ID" value="NC_019793.1"/>
</dbReference>
<sequence>MSAALWVMGDIHGEHDRFCALLRRGGLLDEHDRWLGADACLVCLGDYVDRGRQGVRVIERLMSLEQQARQSGGQLLSLLGNHEVMLLAARRFGESWRDAKGRTFLERWRHNGGQTRDLLNLTPALLAWLVGRPAAVRVGSYLFMHADSRLLLRHGSDLDSVNSAFSHLLASSDPLVWDALIREFAERDAFRGPEGASVVGELLASYGGERLVHGHTPIAYVLDVPPPAVQSPLLYADGRGLNVDGGLAYHPRAGFLVRLGPLGIEQIVSFAAEPGELLPA</sequence>
<dbReference type="AlphaFoldDB" id="K9ZXU8"/>
<dbReference type="KEGG" id="dpd:Deipe_0421"/>
<dbReference type="EMBL" id="CP003382">
    <property type="protein sequence ID" value="AFZ66019.1"/>
    <property type="molecule type" value="Genomic_DNA"/>
</dbReference>
<proteinExistence type="predicted"/>
<dbReference type="STRING" id="937777.Deipe_0421"/>
<dbReference type="GO" id="GO:0016787">
    <property type="term" value="F:hydrolase activity"/>
    <property type="evidence" value="ECO:0007669"/>
    <property type="project" value="InterPro"/>
</dbReference>
<dbReference type="PATRIC" id="fig|937777.3.peg.429"/>
<dbReference type="PANTHER" id="PTHR46546">
    <property type="entry name" value="SHEWANELLA-LIKE PROTEIN PHOSPHATASE 1"/>
    <property type="match status" value="1"/>
</dbReference>
<gene>
    <name evidence="2" type="ordered locus">Deipe_0421</name>
</gene>
<evidence type="ECO:0000313" key="2">
    <source>
        <dbReference type="EMBL" id="AFZ66019.1"/>
    </source>
</evidence>
<dbReference type="InterPro" id="IPR004843">
    <property type="entry name" value="Calcineurin-like_PHP"/>
</dbReference>
<dbReference type="HOGENOM" id="CLU_055447_1_0_0"/>
<feature type="domain" description="Calcineurin-like phosphoesterase" evidence="1">
    <location>
        <begin position="5"/>
        <end position="217"/>
    </location>
</feature>
<dbReference type="PANTHER" id="PTHR46546:SF4">
    <property type="entry name" value="SHEWANELLA-LIKE PROTEIN PHOSPHATASE 1"/>
    <property type="match status" value="1"/>
</dbReference>
<dbReference type="PRINTS" id="PR00114">
    <property type="entry name" value="STPHPHTASE"/>
</dbReference>
<organism evidence="2 3">
    <name type="scientific">Deinococcus peraridilitoris (strain DSM 19664 / LMG 22246 / CIP 109416 / KR-200)</name>
    <dbReference type="NCBI Taxonomy" id="937777"/>
    <lineage>
        <taxon>Bacteria</taxon>
        <taxon>Thermotogati</taxon>
        <taxon>Deinococcota</taxon>
        <taxon>Deinococci</taxon>
        <taxon>Deinococcales</taxon>
        <taxon>Deinococcaceae</taxon>
        <taxon>Deinococcus</taxon>
    </lineage>
</organism>
<keyword evidence="3" id="KW-1185">Reference proteome</keyword>
<name>K9ZXU8_DEIPD</name>
<dbReference type="InterPro" id="IPR006186">
    <property type="entry name" value="Ser/Thr-sp_prot-phosphatase"/>
</dbReference>
<dbReference type="Pfam" id="PF00149">
    <property type="entry name" value="Metallophos"/>
    <property type="match status" value="1"/>
</dbReference>
<accession>K9ZXU8</accession>
<dbReference type="eggNOG" id="COG0639">
    <property type="taxonomic scope" value="Bacteria"/>
</dbReference>
<dbReference type="Proteomes" id="UP000010467">
    <property type="component" value="Chromosome"/>
</dbReference>
<dbReference type="SUPFAM" id="SSF56300">
    <property type="entry name" value="Metallo-dependent phosphatases"/>
    <property type="match status" value="1"/>
</dbReference>
<dbReference type="Gene3D" id="3.60.21.10">
    <property type="match status" value="1"/>
</dbReference>
<reference evidence="3" key="1">
    <citation type="submission" date="2012-03" db="EMBL/GenBank/DDBJ databases">
        <title>Complete sequence of chromosome of Deinococcus peraridilitoris DSM 19664.</title>
        <authorList>
            <person name="Lucas S."/>
            <person name="Copeland A."/>
            <person name="Lapidus A."/>
            <person name="Glavina del Rio T."/>
            <person name="Dalin E."/>
            <person name="Tice H."/>
            <person name="Bruce D."/>
            <person name="Goodwin L."/>
            <person name="Pitluck S."/>
            <person name="Peters L."/>
            <person name="Mikhailova N."/>
            <person name="Lu M."/>
            <person name="Kyrpides N."/>
            <person name="Mavromatis K."/>
            <person name="Ivanova N."/>
            <person name="Brettin T."/>
            <person name="Detter J.C."/>
            <person name="Han C."/>
            <person name="Larimer F."/>
            <person name="Land M."/>
            <person name="Hauser L."/>
            <person name="Markowitz V."/>
            <person name="Cheng J.-F."/>
            <person name="Hugenholtz P."/>
            <person name="Woyke T."/>
            <person name="Wu D."/>
            <person name="Pukall R."/>
            <person name="Steenblock K."/>
            <person name="Brambilla E."/>
            <person name="Klenk H.-P."/>
            <person name="Eisen J.A."/>
        </authorList>
    </citation>
    <scope>NUCLEOTIDE SEQUENCE [LARGE SCALE GENOMIC DNA]</scope>
    <source>
        <strain evidence="3">DSM 19664 / LMG 22246 / CIP 109416 / KR-200</strain>
    </source>
</reference>
<evidence type="ECO:0000313" key="3">
    <source>
        <dbReference type="Proteomes" id="UP000010467"/>
    </source>
</evidence>
<evidence type="ECO:0000259" key="1">
    <source>
        <dbReference type="Pfam" id="PF00149"/>
    </source>
</evidence>
<dbReference type="OrthoDB" id="384253at2"/>
<dbReference type="InterPro" id="IPR029052">
    <property type="entry name" value="Metallo-depent_PP-like"/>
</dbReference>
<protein>
    <submittedName>
        <fullName evidence="2">Calcineurin-like phosphoesterase</fullName>
    </submittedName>
</protein>